<sequence>MPSRRDNVAAVLRENVIRDTPLRITLDNGLTKAVNLLSLRTPEDMTGIILYPGEEADIHDAASLAGCPFAQGPTPRESKSNAIAWATAQATAAGFAPKQFPLSGGIPAWHHLTASESHNIVNSWRVPQWYLSLMNVPGLAPVLTVLLVEGIGARKTTLSEVRMVFN</sequence>
<keyword evidence="2" id="KW-1185">Reference proteome</keyword>
<gene>
    <name evidence="1" type="ORF">PBRA_005356</name>
</gene>
<name>A0A0G4INI4_PLABS</name>
<dbReference type="AlphaFoldDB" id="A0A0G4INI4"/>
<proteinExistence type="predicted"/>
<reference evidence="1 2" key="1">
    <citation type="submission" date="2015-02" db="EMBL/GenBank/DDBJ databases">
        <authorList>
            <person name="Chooi Y.-H."/>
        </authorList>
    </citation>
    <scope>NUCLEOTIDE SEQUENCE [LARGE SCALE GENOMIC DNA]</scope>
    <source>
        <strain evidence="1">E3</strain>
    </source>
</reference>
<evidence type="ECO:0000313" key="1">
    <source>
        <dbReference type="EMBL" id="CEO96752.1"/>
    </source>
</evidence>
<accession>A0A0G4INI4</accession>
<organism evidence="1 2">
    <name type="scientific">Plasmodiophora brassicae</name>
    <name type="common">Clubroot disease agent</name>
    <dbReference type="NCBI Taxonomy" id="37360"/>
    <lineage>
        <taxon>Eukaryota</taxon>
        <taxon>Sar</taxon>
        <taxon>Rhizaria</taxon>
        <taxon>Endomyxa</taxon>
        <taxon>Phytomyxea</taxon>
        <taxon>Plasmodiophorida</taxon>
        <taxon>Plasmodiophoridae</taxon>
        <taxon>Plasmodiophora</taxon>
    </lineage>
</organism>
<evidence type="ECO:0000313" key="2">
    <source>
        <dbReference type="Proteomes" id="UP000039324"/>
    </source>
</evidence>
<dbReference type="EMBL" id="CDSF01000076">
    <property type="protein sequence ID" value="CEO96752.1"/>
    <property type="molecule type" value="Genomic_DNA"/>
</dbReference>
<protein>
    <submittedName>
        <fullName evidence="1">Uncharacterized protein</fullName>
    </submittedName>
</protein>
<dbReference type="Proteomes" id="UP000039324">
    <property type="component" value="Unassembled WGS sequence"/>
</dbReference>